<feature type="compositionally biased region" description="Polar residues" evidence="1">
    <location>
        <begin position="121"/>
        <end position="142"/>
    </location>
</feature>
<feature type="compositionally biased region" description="Acidic residues" evidence="1">
    <location>
        <begin position="414"/>
        <end position="424"/>
    </location>
</feature>
<accession>A0ABR1XK97</accession>
<evidence type="ECO:0000313" key="3">
    <source>
        <dbReference type="Proteomes" id="UP001456524"/>
    </source>
</evidence>
<dbReference type="EMBL" id="JBBWUH010000009">
    <property type="protein sequence ID" value="KAK8157432.1"/>
    <property type="molecule type" value="Genomic_DNA"/>
</dbReference>
<evidence type="ECO:0000256" key="1">
    <source>
        <dbReference type="SAM" id="MobiDB-lite"/>
    </source>
</evidence>
<keyword evidence="3" id="KW-1185">Reference proteome</keyword>
<reference evidence="2 3" key="1">
    <citation type="journal article" date="2022" name="G3 (Bethesda)">
        <title>Enemy or ally: a genomic approach to elucidate the lifestyle of Phyllosticta citrichinaensis.</title>
        <authorList>
            <person name="Buijs V.A."/>
            <person name="Groenewald J.Z."/>
            <person name="Haridas S."/>
            <person name="LaButti K.M."/>
            <person name="Lipzen A."/>
            <person name="Martin F.M."/>
            <person name="Barry K."/>
            <person name="Grigoriev I.V."/>
            <person name="Crous P.W."/>
            <person name="Seidl M.F."/>
        </authorList>
    </citation>
    <scope>NUCLEOTIDE SEQUENCE [LARGE SCALE GENOMIC DNA]</scope>
    <source>
        <strain evidence="2 3">CBS 129764</strain>
    </source>
</reference>
<evidence type="ECO:0000313" key="2">
    <source>
        <dbReference type="EMBL" id="KAK8157432.1"/>
    </source>
</evidence>
<name>A0ABR1XK97_9PEZI</name>
<comment type="caution">
    <text evidence="2">The sequence shown here is derived from an EMBL/GenBank/DDBJ whole genome shotgun (WGS) entry which is preliminary data.</text>
</comment>
<protein>
    <submittedName>
        <fullName evidence="2">Uncharacterized protein</fullName>
    </submittedName>
</protein>
<feature type="region of interest" description="Disordered" evidence="1">
    <location>
        <begin position="403"/>
        <end position="445"/>
    </location>
</feature>
<feature type="compositionally biased region" description="Basic and acidic residues" evidence="1">
    <location>
        <begin position="75"/>
        <end position="94"/>
    </location>
</feature>
<dbReference type="InterPro" id="IPR034443">
    <property type="entry name" value="PB1A10.08"/>
</dbReference>
<dbReference type="PANTHER" id="PTHR42051">
    <property type="entry name" value="MEIOTICALLY UP-REGULATED PROTEIN PB1A10.08"/>
    <property type="match status" value="1"/>
</dbReference>
<sequence>MSPPHHSDPVVIPSRNNSSTVPPRPRAPARALPSRRRKPNPLNSEAIPPAVAAILAVTSIPPPRRSASSSRRRNDRPVSIDELFEGWRAEDKELSPGSFGSPLDILLERPDDCDIDDSFSLGESISKGQESTSPRSISSGSFASVPDLDEERSVLSWSSPSTPRSSSLSRRERRRERPFASPPPKEECPDHPLMHFGFAEEDVPPLPVIGTKVERKTSSSSSSLRSTFTSNLTASFQVLKSAAKSFSNFSAPSVPPDDLLTRSILSPRFTSEMRPKDFEGTPDPALRRYLNPSTSTMPTSPTELSQQLHEALIHGQPGDEPSDAPMIQMQTYDRRSRSQSRGRRGQSTAGATDAARALSPPGVRQREPRENSDFLRVIVLEMNMRRGGKLDSRAVGRARIWLPPRKTVARGPDVDDDDDDDDDAAAAAAADRVPPRWVGELADAS</sequence>
<dbReference type="PANTHER" id="PTHR42051:SF1">
    <property type="entry name" value="MEIOTICALLY UP-REGULATED PROTEIN PB1A10.08"/>
    <property type="match status" value="1"/>
</dbReference>
<feature type="compositionally biased region" description="Low complexity" evidence="1">
    <location>
        <begin position="154"/>
        <end position="168"/>
    </location>
</feature>
<feature type="region of interest" description="Disordered" evidence="1">
    <location>
        <begin position="59"/>
        <end position="197"/>
    </location>
</feature>
<feature type="region of interest" description="Disordered" evidence="1">
    <location>
        <begin position="1"/>
        <end position="47"/>
    </location>
</feature>
<gene>
    <name evidence="2" type="ORF">IWX90DRAFT_489613</name>
</gene>
<dbReference type="Proteomes" id="UP001456524">
    <property type="component" value="Unassembled WGS sequence"/>
</dbReference>
<feature type="compositionally biased region" description="Basic and acidic residues" evidence="1">
    <location>
        <begin position="184"/>
        <end position="193"/>
    </location>
</feature>
<feature type="compositionally biased region" description="Low complexity" evidence="1">
    <location>
        <begin position="292"/>
        <end position="302"/>
    </location>
</feature>
<feature type="region of interest" description="Disordered" evidence="1">
    <location>
        <begin position="331"/>
        <end position="370"/>
    </location>
</feature>
<feature type="region of interest" description="Disordered" evidence="1">
    <location>
        <begin position="271"/>
        <end position="306"/>
    </location>
</feature>
<organism evidence="2 3">
    <name type="scientific">Phyllosticta citrichinensis</name>
    <dbReference type="NCBI Taxonomy" id="1130410"/>
    <lineage>
        <taxon>Eukaryota</taxon>
        <taxon>Fungi</taxon>
        <taxon>Dikarya</taxon>
        <taxon>Ascomycota</taxon>
        <taxon>Pezizomycotina</taxon>
        <taxon>Dothideomycetes</taxon>
        <taxon>Dothideomycetes incertae sedis</taxon>
        <taxon>Botryosphaeriales</taxon>
        <taxon>Phyllostictaceae</taxon>
        <taxon>Phyllosticta</taxon>
    </lineage>
</organism>
<proteinExistence type="predicted"/>